<keyword evidence="2" id="KW-1185">Reference proteome</keyword>
<organism evidence="1 2">
    <name type="scientific">Roseateles saccharophilus</name>
    <name type="common">Pseudomonas saccharophila</name>
    <dbReference type="NCBI Taxonomy" id="304"/>
    <lineage>
        <taxon>Bacteria</taxon>
        <taxon>Pseudomonadati</taxon>
        <taxon>Pseudomonadota</taxon>
        <taxon>Betaproteobacteria</taxon>
        <taxon>Burkholderiales</taxon>
        <taxon>Sphaerotilaceae</taxon>
        <taxon>Roseateles</taxon>
    </lineage>
</organism>
<dbReference type="EMBL" id="JAVDXU010000006">
    <property type="protein sequence ID" value="MDR7272969.1"/>
    <property type="molecule type" value="Genomic_DNA"/>
</dbReference>
<proteinExistence type="predicted"/>
<evidence type="ECO:0000313" key="2">
    <source>
        <dbReference type="Proteomes" id="UP001180453"/>
    </source>
</evidence>
<sequence length="134" mass="15078">MLSPSTLSLLSELQEKSHAAYSEGGLLYTYVEASNQAHSRYPESAVGSTIRRPSELADLGRFLQASQGDYVSEAAAPQFLLAAQQLMEHLRADLHFDEMILLLEDGGHDMEATVKMARRSDNRFFELELWWSID</sequence>
<gene>
    <name evidence="1" type="ORF">J2X20_005654</name>
</gene>
<name>A0ABU1YVS9_ROSSA</name>
<dbReference type="Proteomes" id="UP001180453">
    <property type="component" value="Unassembled WGS sequence"/>
</dbReference>
<comment type="caution">
    <text evidence="1">The sequence shown here is derived from an EMBL/GenBank/DDBJ whole genome shotgun (WGS) entry which is preliminary data.</text>
</comment>
<evidence type="ECO:0000313" key="1">
    <source>
        <dbReference type="EMBL" id="MDR7272969.1"/>
    </source>
</evidence>
<accession>A0ABU1YVS9</accession>
<reference evidence="1 2" key="1">
    <citation type="submission" date="2023-07" db="EMBL/GenBank/DDBJ databases">
        <title>Sorghum-associated microbial communities from plants grown in Nebraska, USA.</title>
        <authorList>
            <person name="Schachtman D."/>
        </authorList>
    </citation>
    <scope>NUCLEOTIDE SEQUENCE [LARGE SCALE GENOMIC DNA]</scope>
    <source>
        <strain evidence="1 2">BE314</strain>
    </source>
</reference>
<protein>
    <submittedName>
        <fullName evidence="1">Uncharacterized protein</fullName>
    </submittedName>
</protein>